<feature type="non-terminal residue" evidence="2">
    <location>
        <position position="535"/>
    </location>
</feature>
<dbReference type="Gene3D" id="2.130.10.10">
    <property type="entry name" value="YVTN repeat-like/Quinoprotein amine dehydrogenase"/>
    <property type="match status" value="2"/>
</dbReference>
<dbReference type="SUPFAM" id="SSF50998">
    <property type="entry name" value="Quinoprotein alcohol dehydrogenase-like"/>
    <property type="match status" value="1"/>
</dbReference>
<dbReference type="EMBL" id="UOER01000400">
    <property type="protein sequence ID" value="VAW25429.1"/>
    <property type="molecule type" value="Genomic_DNA"/>
</dbReference>
<organism evidence="2">
    <name type="scientific">hydrothermal vent metagenome</name>
    <dbReference type="NCBI Taxonomy" id="652676"/>
    <lineage>
        <taxon>unclassified sequences</taxon>
        <taxon>metagenomes</taxon>
        <taxon>ecological metagenomes</taxon>
    </lineage>
</organism>
<dbReference type="SUPFAM" id="SSF63829">
    <property type="entry name" value="Calcium-dependent phosphotriesterase"/>
    <property type="match status" value="1"/>
</dbReference>
<reference evidence="2" key="1">
    <citation type="submission" date="2018-06" db="EMBL/GenBank/DDBJ databases">
        <authorList>
            <person name="Zhirakovskaya E."/>
        </authorList>
    </citation>
    <scope>NUCLEOTIDE SEQUENCE</scope>
</reference>
<dbReference type="InterPro" id="IPR048954">
    <property type="entry name" value="PorZ_N"/>
</dbReference>
<feature type="domain" description="PorZ N-terminal beta-propeller" evidence="1">
    <location>
        <begin position="3"/>
        <end position="155"/>
    </location>
</feature>
<proteinExistence type="predicted"/>
<dbReference type="AlphaFoldDB" id="A0A3B0ULI5"/>
<gene>
    <name evidence="2" type="ORF">MNBD_BACTEROID04-289</name>
</gene>
<dbReference type="InterPro" id="IPR011047">
    <property type="entry name" value="Quinoprotein_ADH-like_sf"/>
</dbReference>
<dbReference type="InterPro" id="IPR015943">
    <property type="entry name" value="WD40/YVTN_repeat-like_dom_sf"/>
</dbReference>
<protein>
    <submittedName>
        <fullName evidence="2">Immunoreactive 84kD antigen PG93</fullName>
    </submittedName>
</protein>
<accession>A0A3B0ULI5</accession>
<sequence>MVDNAIFTYNTTTKEVTKISSVNGLSGDVTSSLYYSKTFDKIIIGYETGMLEIIDNKGNINIAKDIVNFNYSGNKEINNITAYGNKLYLSTSFAIVVYDIENLQFGDTYFIGNQSSEIKINEIKIFQDNIYAATEKGIFLADITSANLIDFNNWEQLFIGDFSSIEIFNNQLFTTSSRNLYKIENKTLLLQKTYSQPIRSLKSSPDYLTIATQRSVNVNNLNNLEVINYTVNSSNTYFYNLNTAFVEDNTLYLGTQEFGILKSNLQNISNFEEIHPDGPVSNSPFSIAVNNSNLWIVYGSYTTSYKPLGKRFGYSHFNGENWINTPYNTNYNVKDLVNITFNPLNNNKVYLSSWGGGMLIVEDDIITTHWDHTNSGLEKLVISNPNYISIRINGSAFDKQGNLWIANAWVDDRIKKYSKEGSWSSFDMSPVISNPAFGLNELIIDKTNTIWIGSRRNGVLVFNENGNKKLALTTEQTKGALPDLNVKTVKVDGKNRIWIGTKKGLVVYYNATNIFNATIIKAEPVIILDDGIPKK</sequence>
<name>A0A3B0ULI5_9ZZZZ</name>
<evidence type="ECO:0000313" key="2">
    <source>
        <dbReference type="EMBL" id="VAW25429.1"/>
    </source>
</evidence>
<dbReference type="Pfam" id="PF21544">
    <property type="entry name" value="PorZ_N_b_propeller"/>
    <property type="match status" value="1"/>
</dbReference>
<evidence type="ECO:0000259" key="1">
    <source>
        <dbReference type="Pfam" id="PF21544"/>
    </source>
</evidence>